<evidence type="ECO:0000256" key="1">
    <source>
        <dbReference type="ARBA" id="ARBA00005636"/>
    </source>
</evidence>
<dbReference type="Gene3D" id="2.30.30.30">
    <property type="match status" value="1"/>
</dbReference>
<evidence type="ECO:0000313" key="6">
    <source>
        <dbReference type="EMBL" id="QEM01745.1"/>
    </source>
</evidence>
<keyword evidence="3" id="KW-0687">Ribonucleoprotein</keyword>
<evidence type="ECO:0000259" key="4">
    <source>
        <dbReference type="SMART" id="SM01382"/>
    </source>
</evidence>
<dbReference type="GO" id="GO:0002181">
    <property type="term" value="P:cytoplasmic translation"/>
    <property type="evidence" value="ECO:0007669"/>
    <property type="project" value="TreeGrafter"/>
</dbReference>
<name>A0A5C1H7Y6_9APIC</name>
<dbReference type="InterPro" id="IPR022666">
    <property type="entry name" value="Ribosomal_uL2_RNA-bd_dom"/>
</dbReference>
<dbReference type="Gene3D" id="2.40.50.140">
    <property type="entry name" value="Nucleic acid-binding proteins"/>
    <property type="match status" value="1"/>
</dbReference>
<dbReference type="Pfam" id="PF00181">
    <property type="entry name" value="Ribosomal_L2_N"/>
    <property type="match status" value="1"/>
</dbReference>
<gene>
    <name evidence="6" type="primary">rpl2</name>
</gene>
<dbReference type="SMART" id="SM01383">
    <property type="entry name" value="Ribosomal_L2"/>
    <property type="match status" value="1"/>
</dbReference>
<dbReference type="Pfam" id="PF03947">
    <property type="entry name" value="Ribosomal_L2_C"/>
    <property type="match status" value="1"/>
</dbReference>
<dbReference type="PIRSF" id="PIRSF002158">
    <property type="entry name" value="Ribosomal_L2"/>
    <property type="match status" value="1"/>
</dbReference>
<dbReference type="PROSITE" id="PS00467">
    <property type="entry name" value="RIBOSOMAL_L2"/>
    <property type="match status" value="1"/>
</dbReference>
<dbReference type="InterPro" id="IPR008991">
    <property type="entry name" value="Translation_prot_SH3-like_sf"/>
</dbReference>
<sequence length="255" mass="28879">MFIMILKLKSLTLNWQKSFGKNNSGKITSRFRGGGNKNIYHSLNINYANYGKNSSYAICINKDYNSYLKNYILIIKYLNGLKIGLYDYIIYINSLKPGDIISFNSPLEHQIGNSKPLKDIIIGSIICNIECKPRQGAQLVKSSGAEAKLLSLDLKYAWLKLPSGEIRLLSNKCFATIGSIKSNVKTLYKAGESRLLNKRPHVRGVAMNAVDHPHGGGEGKSRIGRKTIWSVWKKLNFKTRKHFKYSNKFILSRKN</sequence>
<dbReference type="InterPro" id="IPR014726">
    <property type="entry name" value="Ribosomal_uL2_dom3"/>
</dbReference>
<reference evidence="6" key="1">
    <citation type="journal article" date="2019" name="Genome Biol. Evol.">
        <title>Nephromyces represents a diverse and novel lineage of the Apicomplexa that has retained apicoplasts.</title>
        <authorList>
            <person name="Munoz-Gomez S.A."/>
            <person name="Durnin K."/>
            <person name="Eme L."/>
            <person name="Paight C."/>
            <person name="Lane C.E."/>
            <person name="Saffo M.B."/>
            <person name="Slamovits C.H."/>
        </authorList>
    </citation>
    <scope>NUCLEOTIDE SEQUENCE</scope>
    <source>
        <strain evidence="6">654</strain>
    </source>
</reference>
<dbReference type="InterPro" id="IPR002171">
    <property type="entry name" value="Ribosomal_uL2"/>
</dbReference>
<dbReference type="InterPro" id="IPR014722">
    <property type="entry name" value="Rib_uL2_dom2"/>
</dbReference>
<comment type="similarity">
    <text evidence="1">Belongs to the universal ribosomal protein uL2 family.</text>
</comment>
<dbReference type="PANTHER" id="PTHR13691:SF5">
    <property type="entry name" value="LARGE RIBOSOMAL SUBUNIT PROTEIN UL2M"/>
    <property type="match status" value="1"/>
</dbReference>
<dbReference type="AlphaFoldDB" id="A0A5C1H7Y6"/>
<evidence type="ECO:0000256" key="2">
    <source>
        <dbReference type="ARBA" id="ARBA00022980"/>
    </source>
</evidence>
<dbReference type="InterPro" id="IPR022671">
    <property type="entry name" value="Ribosomal_uL2_CS"/>
</dbReference>
<dbReference type="NCBIfam" id="TIGR01171">
    <property type="entry name" value="rplB_bact"/>
    <property type="match status" value="1"/>
</dbReference>
<proteinExistence type="inferred from homology"/>
<feature type="domain" description="Large ribosomal subunit protein uL2 C-terminal" evidence="4">
    <location>
        <begin position="109"/>
        <end position="235"/>
    </location>
</feature>
<dbReference type="GO" id="GO:0015934">
    <property type="term" value="C:large ribosomal subunit"/>
    <property type="evidence" value="ECO:0007669"/>
    <property type="project" value="InterPro"/>
</dbReference>
<evidence type="ECO:0000259" key="5">
    <source>
        <dbReference type="SMART" id="SM01383"/>
    </source>
</evidence>
<accession>A0A5C1H7Y6</accession>
<dbReference type="FunFam" id="4.10.950.10:FF:000001">
    <property type="entry name" value="50S ribosomal protein L2"/>
    <property type="match status" value="1"/>
</dbReference>
<dbReference type="EMBL" id="MK573205">
    <property type="protein sequence ID" value="QEM01745.1"/>
    <property type="molecule type" value="Genomic_DNA"/>
</dbReference>
<dbReference type="InterPro" id="IPR022669">
    <property type="entry name" value="Ribosomal_uL2_C"/>
</dbReference>
<dbReference type="SUPFAM" id="SSF50104">
    <property type="entry name" value="Translation proteins SH3-like domain"/>
    <property type="match status" value="1"/>
</dbReference>
<dbReference type="GO" id="GO:0016740">
    <property type="term" value="F:transferase activity"/>
    <property type="evidence" value="ECO:0007669"/>
    <property type="project" value="InterPro"/>
</dbReference>
<dbReference type="InterPro" id="IPR005880">
    <property type="entry name" value="Ribosomal_uL2_bac/org-type"/>
</dbReference>
<keyword evidence="2 6" id="KW-0689">Ribosomal protein</keyword>
<dbReference type="GO" id="GO:0003723">
    <property type="term" value="F:RNA binding"/>
    <property type="evidence" value="ECO:0007669"/>
    <property type="project" value="InterPro"/>
</dbReference>
<dbReference type="InterPro" id="IPR012340">
    <property type="entry name" value="NA-bd_OB-fold"/>
</dbReference>
<feature type="domain" description="Large ribosomal subunit protein uL2 RNA-binding" evidence="5">
    <location>
        <begin position="20"/>
        <end position="103"/>
    </location>
</feature>
<dbReference type="SMART" id="SM01382">
    <property type="entry name" value="Ribosomal_L2_C"/>
    <property type="match status" value="1"/>
</dbReference>
<protein>
    <submittedName>
        <fullName evidence="6">50S ribosomal protein L2</fullName>
    </submittedName>
</protein>
<dbReference type="GO" id="GO:0003735">
    <property type="term" value="F:structural constituent of ribosome"/>
    <property type="evidence" value="ECO:0007669"/>
    <property type="project" value="InterPro"/>
</dbReference>
<dbReference type="Gene3D" id="4.10.950.10">
    <property type="entry name" value="Ribosomal protein L2, domain 3"/>
    <property type="match status" value="1"/>
</dbReference>
<dbReference type="SUPFAM" id="SSF50249">
    <property type="entry name" value="Nucleic acid-binding proteins"/>
    <property type="match status" value="1"/>
</dbReference>
<evidence type="ECO:0000256" key="3">
    <source>
        <dbReference type="ARBA" id="ARBA00023274"/>
    </source>
</evidence>
<dbReference type="PANTHER" id="PTHR13691">
    <property type="entry name" value="RIBOSOMAL PROTEIN L2"/>
    <property type="match status" value="1"/>
</dbReference>
<organism evidence="6">
    <name type="scientific">Nephromyces sp. ex Molgula occidentalis</name>
    <dbReference type="NCBI Taxonomy" id="2544991"/>
    <lineage>
        <taxon>Eukaryota</taxon>
        <taxon>Sar</taxon>
        <taxon>Alveolata</taxon>
        <taxon>Apicomplexa</taxon>
        <taxon>Aconoidasida</taxon>
        <taxon>Nephromycida</taxon>
        <taxon>Nephromyces</taxon>
    </lineage>
</organism>